<organism evidence="1 2">
    <name type="scientific">Sphingomonas oryzagri</name>
    <dbReference type="NCBI Taxonomy" id="3042314"/>
    <lineage>
        <taxon>Bacteria</taxon>
        <taxon>Pseudomonadati</taxon>
        <taxon>Pseudomonadota</taxon>
        <taxon>Alphaproteobacteria</taxon>
        <taxon>Sphingomonadales</taxon>
        <taxon>Sphingomonadaceae</taxon>
        <taxon>Sphingomonas</taxon>
    </lineage>
</organism>
<accession>A0ABT6N0H0</accession>
<evidence type="ECO:0000313" key="2">
    <source>
        <dbReference type="Proteomes" id="UP001160625"/>
    </source>
</evidence>
<reference evidence="1" key="1">
    <citation type="submission" date="2023-04" db="EMBL/GenBank/DDBJ databases">
        <title>Sphingomonas sp. MAHUQ-71 isolated from rice field.</title>
        <authorList>
            <person name="Huq M.A."/>
        </authorList>
    </citation>
    <scope>NUCLEOTIDE SEQUENCE</scope>
    <source>
        <strain evidence="1">MAHUQ-71</strain>
    </source>
</reference>
<keyword evidence="2" id="KW-1185">Reference proteome</keyword>
<gene>
    <name evidence="1" type="ORF">QGN17_08680</name>
</gene>
<dbReference type="RefSeq" id="WP_281044082.1">
    <property type="nucleotide sequence ID" value="NZ_JARYGZ010000001.1"/>
</dbReference>
<sequence length="675" mass="71276">MALSSWRRAAFIGLAGTALLGAGAPQDFAQREGLNLNSFVRQGPVSAHIVLRSGDKPRLIVAFPAGNSGVGLWFDTLAQGANWTMAAPARPVTMPDAKGRPLHGVTFDIAIKAPRLVARQAVLSSIRVLRDYQALGTAPAAVLTAPKAQGDTIAWGRDRLDGAPGYRLAVRVVGGRIDGQAITAGADGTIRLAITALTGETPLTPVSGPDLLDAQANADPAARRALTFLSYREKYLAGSWRFDTYFGRDTLMSVRLLMPALQPAAVETGIRSVLERLSPQGQVAHEEDIGEFAILDHRKTDGTSSDAPVYDYKMIDSDFMLAPVAQAWLLDDPRGKSRAAAFLADRDAGAALMRNIRYIVGQAEPFAKAPTTSNLIALHPGVPVGEWRDSNDGLGGGRIPYDVNAILVPAALEAAERLNASGLLKPYLKGDDAALLARLATIATVWRDKAPAMFDATIPSAEAKQAITAYAAKAGVPASPALRAIGSTPVRFRALSLDAEGRAIPIQNSDEGFALLFGHPSAAELDGTAQLFTRPFPAGLRTGAGLLVANPAFASPALQEKFGANAYHGTVIWSWQQALAAAGLARQLERTDLPAATRRSLAIAQSCLWDGIEATRSVQSSELWSWRYAGGRYRVEAFGASGGDADESNAAQLWSTVYLALKRPAAIPGAACPAA</sequence>
<dbReference type="EMBL" id="JARYGZ010000001">
    <property type="protein sequence ID" value="MDH7638804.1"/>
    <property type="molecule type" value="Genomic_DNA"/>
</dbReference>
<dbReference type="SUPFAM" id="SSF48208">
    <property type="entry name" value="Six-hairpin glycosidases"/>
    <property type="match status" value="1"/>
</dbReference>
<protein>
    <recommendedName>
        <fullName evidence="3">Lipoprotein</fullName>
    </recommendedName>
</protein>
<comment type="caution">
    <text evidence="1">The sequence shown here is derived from an EMBL/GenBank/DDBJ whole genome shotgun (WGS) entry which is preliminary data.</text>
</comment>
<name>A0ABT6N0H0_9SPHN</name>
<proteinExistence type="predicted"/>
<dbReference type="InterPro" id="IPR008928">
    <property type="entry name" value="6-hairpin_glycosidase_sf"/>
</dbReference>
<evidence type="ECO:0008006" key="3">
    <source>
        <dbReference type="Google" id="ProtNLM"/>
    </source>
</evidence>
<dbReference type="Proteomes" id="UP001160625">
    <property type="component" value="Unassembled WGS sequence"/>
</dbReference>
<evidence type="ECO:0000313" key="1">
    <source>
        <dbReference type="EMBL" id="MDH7638804.1"/>
    </source>
</evidence>